<keyword evidence="3" id="KW-1185">Reference proteome</keyword>
<reference evidence="2" key="1">
    <citation type="submission" date="2023-10" db="EMBL/GenBank/DDBJ databases">
        <authorList>
            <person name="Hackl T."/>
        </authorList>
    </citation>
    <scope>NUCLEOTIDE SEQUENCE</scope>
</reference>
<feature type="region of interest" description="Disordered" evidence="1">
    <location>
        <begin position="283"/>
        <end position="331"/>
    </location>
</feature>
<dbReference type="Proteomes" id="UP001295740">
    <property type="component" value="Unassembled WGS sequence"/>
</dbReference>
<protein>
    <submittedName>
        <fullName evidence="2">Uu.00g092920.m01.CDS01</fullName>
    </submittedName>
</protein>
<feature type="compositionally biased region" description="Basic residues" evidence="1">
    <location>
        <begin position="1"/>
        <end position="12"/>
    </location>
</feature>
<feature type="compositionally biased region" description="Polar residues" evidence="1">
    <location>
        <begin position="81"/>
        <end position="92"/>
    </location>
</feature>
<feature type="compositionally biased region" description="Low complexity" evidence="1">
    <location>
        <begin position="315"/>
        <end position="326"/>
    </location>
</feature>
<feature type="compositionally biased region" description="Low complexity" evidence="1">
    <location>
        <begin position="283"/>
        <end position="298"/>
    </location>
</feature>
<name>A0AAI8VNC1_9PEZI</name>
<accession>A0AAI8VNC1</accession>
<feature type="compositionally biased region" description="Polar residues" evidence="1">
    <location>
        <begin position="13"/>
        <end position="27"/>
    </location>
</feature>
<feature type="region of interest" description="Disordered" evidence="1">
    <location>
        <begin position="1"/>
        <end position="195"/>
    </location>
</feature>
<comment type="caution">
    <text evidence="2">The sequence shown here is derived from an EMBL/GenBank/DDBJ whole genome shotgun (WGS) entry which is preliminary data.</text>
</comment>
<dbReference type="AlphaFoldDB" id="A0AAI8VNC1"/>
<evidence type="ECO:0000313" key="2">
    <source>
        <dbReference type="EMBL" id="CAJ2508106.1"/>
    </source>
</evidence>
<organism evidence="2 3">
    <name type="scientific">Anthostomella pinea</name>
    <dbReference type="NCBI Taxonomy" id="933095"/>
    <lineage>
        <taxon>Eukaryota</taxon>
        <taxon>Fungi</taxon>
        <taxon>Dikarya</taxon>
        <taxon>Ascomycota</taxon>
        <taxon>Pezizomycotina</taxon>
        <taxon>Sordariomycetes</taxon>
        <taxon>Xylariomycetidae</taxon>
        <taxon>Xylariales</taxon>
        <taxon>Xylariaceae</taxon>
        <taxon>Anthostomella</taxon>
    </lineage>
</organism>
<feature type="region of interest" description="Disordered" evidence="1">
    <location>
        <begin position="391"/>
        <end position="416"/>
    </location>
</feature>
<evidence type="ECO:0000313" key="3">
    <source>
        <dbReference type="Proteomes" id="UP001295740"/>
    </source>
</evidence>
<feature type="compositionally biased region" description="Basic residues" evidence="1">
    <location>
        <begin position="119"/>
        <end position="135"/>
    </location>
</feature>
<feature type="compositionally biased region" description="Low complexity" evidence="1">
    <location>
        <begin position="136"/>
        <end position="146"/>
    </location>
</feature>
<gene>
    <name evidence="2" type="ORF">KHLLAP_LOCUS8574</name>
</gene>
<sequence>MGRGRKKNRHGKSNGNPNTTTARTSARNLDRDDDYPMHGVDNPTPGPKRRSPNKTDHNRGAKNRNPFDVPFPATKRGNHHNPFNSPRVQTRNPAWPGQHQNPHLRRNTQDQRHNNRNQNHPRHHHHHHHHGRRRSSTSSTSSTTSSLLAAFAAEGETPPRSPNPAAHHQSWPYPASFPYPHQSNPNASSSTSRTRSRFCTECRDVRQSNLALRDWLARTLRARITRWSDEVGVGFGAADEMDWQPEPVVRVLILGVGNADECGSGQGYGYGYGEGYGYGQGYGVQQQQQQQQRQQLYGQGDGLAGGPSANPGLTPSPGTATSPSPTNMAMGGSAISAGPVLANAARWGLVSPWSSAGAWDAGPGRGGVPAPAPAPVVTAAGHVGGSVEATPGVWQCQSGGQADTRVLTPPKSPSDF</sequence>
<evidence type="ECO:0000256" key="1">
    <source>
        <dbReference type="SAM" id="MobiDB-lite"/>
    </source>
</evidence>
<dbReference type="EMBL" id="CAUWAG010000010">
    <property type="protein sequence ID" value="CAJ2508106.1"/>
    <property type="molecule type" value="Genomic_DNA"/>
</dbReference>
<proteinExistence type="predicted"/>